<dbReference type="RefSeq" id="XP_007926300.1">
    <property type="nucleotide sequence ID" value="XM_007928109.1"/>
</dbReference>
<accession>M3B0I0</accession>
<evidence type="ECO:0000256" key="1">
    <source>
        <dbReference type="SAM" id="Phobius"/>
    </source>
</evidence>
<dbReference type="Proteomes" id="UP000016932">
    <property type="component" value="Unassembled WGS sequence"/>
</dbReference>
<keyword evidence="1" id="KW-1133">Transmembrane helix</keyword>
<dbReference type="GeneID" id="19333184"/>
<dbReference type="EMBL" id="KB446558">
    <property type="protein sequence ID" value="EME82918.1"/>
    <property type="molecule type" value="Genomic_DNA"/>
</dbReference>
<keyword evidence="1" id="KW-0472">Membrane</keyword>
<organism evidence="2 3">
    <name type="scientific">Pseudocercospora fijiensis (strain CIRAD86)</name>
    <name type="common">Black leaf streak disease fungus</name>
    <name type="synonym">Mycosphaerella fijiensis</name>
    <dbReference type="NCBI Taxonomy" id="383855"/>
    <lineage>
        <taxon>Eukaryota</taxon>
        <taxon>Fungi</taxon>
        <taxon>Dikarya</taxon>
        <taxon>Ascomycota</taxon>
        <taxon>Pezizomycotina</taxon>
        <taxon>Dothideomycetes</taxon>
        <taxon>Dothideomycetidae</taxon>
        <taxon>Mycosphaerellales</taxon>
        <taxon>Mycosphaerellaceae</taxon>
        <taxon>Pseudocercospora</taxon>
    </lineage>
</organism>
<keyword evidence="3" id="KW-1185">Reference proteome</keyword>
<keyword evidence="1" id="KW-0812">Transmembrane</keyword>
<evidence type="ECO:0000313" key="2">
    <source>
        <dbReference type="EMBL" id="EME82918.1"/>
    </source>
</evidence>
<name>M3B0I0_PSEFD</name>
<evidence type="ECO:0000313" key="3">
    <source>
        <dbReference type="Proteomes" id="UP000016932"/>
    </source>
</evidence>
<dbReference type="KEGG" id="pfj:MYCFIDRAFT_174431"/>
<sequence>MVASVSMLPGARISQTFHRSIWLPGLLDCAIRTAIAASSSWRAPCSSRHDHDLPSLQSMRNFSVPPAAGNGRLPYAVLCTDLSYNFGDIRHHRQIQPAFSLLSRFSIGYPRSLIAQVLATLALPSLGCLFWRVAAARHNSRLPGTIGSLLFALGGWAQFPNFQLA</sequence>
<reference evidence="2 3" key="1">
    <citation type="journal article" date="2012" name="PLoS Pathog.">
        <title>Diverse lifestyles and strategies of plant pathogenesis encoded in the genomes of eighteen Dothideomycetes fungi.</title>
        <authorList>
            <person name="Ohm R.A."/>
            <person name="Feau N."/>
            <person name="Henrissat B."/>
            <person name="Schoch C.L."/>
            <person name="Horwitz B.A."/>
            <person name="Barry K.W."/>
            <person name="Condon B.J."/>
            <person name="Copeland A.C."/>
            <person name="Dhillon B."/>
            <person name="Glaser F."/>
            <person name="Hesse C.N."/>
            <person name="Kosti I."/>
            <person name="LaButti K."/>
            <person name="Lindquist E.A."/>
            <person name="Lucas S."/>
            <person name="Salamov A.A."/>
            <person name="Bradshaw R.E."/>
            <person name="Ciuffetti L."/>
            <person name="Hamelin R.C."/>
            <person name="Kema G.H.J."/>
            <person name="Lawrence C."/>
            <person name="Scott J.A."/>
            <person name="Spatafora J.W."/>
            <person name="Turgeon B.G."/>
            <person name="de Wit P.J.G.M."/>
            <person name="Zhong S."/>
            <person name="Goodwin S.B."/>
            <person name="Grigoriev I.V."/>
        </authorList>
    </citation>
    <scope>NUCLEOTIDE SEQUENCE [LARGE SCALE GENOMIC DNA]</scope>
    <source>
        <strain evidence="2 3">CIRAD86</strain>
    </source>
</reference>
<proteinExistence type="predicted"/>
<protein>
    <submittedName>
        <fullName evidence="2">Uncharacterized protein</fullName>
    </submittedName>
</protein>
<feature type="transmembrane region" description="Helical" evidence="1">
    <location>
        <begin position="113"/>
        <end position="135"/>
    </location>
</feature>
<dbReference type="HOGENOM" id="CLU_1611496_0_0_1"/>
<dbReference type="AlphaFoldDB" id="M3B0I0"/>
<feature type="transmembrane region" description="Helical" evidence="1">
    <location>
        <begin position="142"/>
        <end position="159"/>
    </location>
</feature>
<dbReference type="VEuPathDB" id="FungiDB:MYCFIDRAFT_174431"/>
<gene>
    <name evidence="2" type="ORF">MYCFIDRAFT_174431</name>
</gene>